<keyword evidence="2" id="KW-1185">Reference proteome</keyword>
<dbReference type="OrthoDB" id="10284257at2759"/>
<evidence type="ECO:0000313" key="1">
    <source>
        <dbReference type="EMBL" id="CAC5377330.1"/>
    </source>
</evidence>
<protein>
    <submittedName>
        <fullName evidence="1">Uncharacterized protein</fullName>
    </submittedName>
</protein>
<reference evidence="1 2" key="1">
    <citation type="submission" date="2020-06" db="EMBL/GenBank/DDBJ databases">
        <authorList>
            <person name="Li R."/>
            <person name="Bekaert M."/>
        </authorList>
    </citation>
    <scope>NUCLEOTIDE SEQUENCE [LARGE SCALE GENOMIC DNA]</scope>
    <source>
        <strain evidence="2">wild</strain>
    </source>
</reference>
<evidence type="ECO:0000313" key="2">
    <source>
        <dbReference type="Proteomes" id="UP000507470"/>
    </source>
</evidence>
<proteinExistence type="predicted"/>
<dbReference type="AlphaFoldDB" id="A0A6J8B1Q4"/>
<sequence length="213" mass="24160">MATAVASSQIFYNIPSTRQFVIQLDDKTSYPEHVLLKINKSSGCNPGPSDVGIKTCFSSHSTPSRDTSNVRREDSYNFYKSITNMDKWPGDDTYDIAKIQEWKDWRRKANLHMANTIIDEECPGLSRISDLSTHPIENDIVFNVYKTTRSSEGSTSVLGVTSFSMFGIPRIQTHVDFDDKSSLHVDDLMPPDYDDCFYGNDDLPPDYDDVFQT</sequence>
<name>A0A6J8B1Q4_MYTCO</name>
<accession>A0A6J8B1Q4</accession>
<gene>
    <name evidence="1" type="ORF">MCOR_13650</name>
</gene>
<organism evidence="1 2">
    <name type="scientific">Mytilus coruscus</name>
    <name type="common">Sea mussel</name>
    <dbReference type="NCBI Taxonomy" id="42192"/>
    <lineage>
        <taxon>Eukaryota</taxon>
        <taxon>Metazoa</taxon>
        <taxon>Spiralia</taxon>
        <taxon>Lophotrochozoa</taxon>
        <taxon>Mollusca</taxon>
        <taxon>Bivalvia</taxon>
        <taxon>Autobranchia</taxon>
        <taxon>Pteriomorphia</taxon>
        <taxon>Mytilida</taxon>
        <taxon>Mytiloidea</taxon>
        <taxon>Mytilidae</taxon>
        <taxon>Mytilinae</taxon>
        <taxon>Mytilus</taxon>
    </lineage>
</organism>
<dbReference type="EMBL" id="CACVKT020002309">
    <property type="protein sequence ID" value="CAC5377330.1"/>
    <property type="molecule type" value="Genomic_DNA"/>
</dbReference>
<dbReference type="Proteomes" id="UP000507470">
    <property type="component" value="Unassembled WGS sequence"/>
</dbReference>